<sequence length="72" mass="8288">MSNKIVCIVVVGVPYIGVQGWIQKNATLFATMLRRFTLMLNGMWESTKVSHHVGPALRIRWGLRRTRVHARK</sequence>
<evidence type="ECO:0000313" key="3">
    <source>
        <dbReference type="Proteomes" id="UP000002051"/>
    </source>
</evidence>
<organism evidence="1 3">
    <name type="scientific">Medicago truncatula</name>
    <name type="common">Barrel medic</name>
    <name type="synonym">Medicago tribuloides</name>
    <dbReference type="NCBI Taxonomy" id="3880"/>
    <lineage>
        <taxon>Eukaryota</taxon>
        <taxon>Viridiplantae</taxon>
        <taxon>Streptophyta</taxon>
        <taxon>Embryophyta</taxon>
        <taxon>Tracheophyta</taxon>
        <taxon>Spermatophyta</taxon>
        <taxon>Magnoliopsida</taxon>
        <taxon>eudicotyledons</taxon>
        <taxon>Gunneridae</taxon>
        <taxon>Pentapetalae</taxon>
        <taxon>rosids</taxon>
        <taxon>fabids</taxon>
        <taxon>Fabales</taxon>
        <taxon>Fabaceae</taxon>
        <taxon>Papilionoideae</taxon>
        <taxon>50 kb inversion clade</taxon>
        <taxon>NPAAA clade</taxon>
        <taxon>Hologalegina</taxon>
        <taxon>IRL clade</taxon>
        <taxon>Trifolieae</taxon>
        <taxon>Medicago</taxon>
    </lineage>
</organism>
<dbReference type="PaxDb" id="3880-AES93663"/>
<dbReference type="HOGENOM" id="CLU_2725999_0_0_1"/>
<accession>G7K2C9</accession>
<name>G7K2C9_MEDTR</name>
<keyword evidence="1" id="KW-0472">Membrane</keyword>
<evidence type="ECO:0000313" key="1">
    <source>
        <dbReference type="EMBL" id="AES93663.1"/>
    </source>
</evidence>
<gene>
    <name evidence="1" type="ordered locus">MTR_5g006120</name>
</gene>
<reference evidence="2" key="3">
    <citation type="submission" date="2015-04" db="UniProtKB">
        <authorList>
            <consortium name="EnsemblPlants"/>
        </authorList>
    </citation>
    <scope>IDENTIFICATION</scope>
    <source>
        <strain evidence="2">cv. Jemalong A17</strain>
    </source>
</reference>
<proteinExistence type="predicted"/>
<keyword evidence="3" id="KW-1185">Reference proteome</keyword>
<dbReference type="EnsemblPlants" id="AES93663">
    <property type="protein sequence ID" value="AES93663"/>
    <property type="gene ID" value="MTR_5g006120"/>
</dbReference>
<evidence type="ECO:0000313" key="2">
    <source>
        <dbReference type="EnsemblPlants" id="AES93663"/>
    </source>
</evidence>
<reference evidence="1 3" key="2">
    <citation type="journal article" date="2014" name="BMC Genomics">
        <title>An improved genome release (version Mt4.0) for the model legume Medicago truncatula.</title>
        <authorList>
            <person name="Tang H."/>
            <person name="Krishnakumar V."/>
            <person name="Bidwell S."/>
            <person name="Rosen B."/>
            <person name="Chan A."/>
            <person name="Zhou S."/>
            <person name="Gentzbittel L."/>
            <person name="Childs K.L."/>
            <person name="Yandell M."/>
            <person name="Gundlach H."/>
            <person name="Mayer K.F."/>
            <person name="Schwartz D.C."/>
            <person name="Town C.D."/>
        </authorList>
    </citation>
    <scope>GENOME REANNOTATION</scope>
    <source>
        <strain evidence="2 3">cv. Jemalong A17</strain>
    </source>
</reference>
<reference evidence="1 3" key="1">
    <citation type="journal article" date="2011" name="Nature">
        <title>The Medicago genome provides insight into the evolution of rhizobial symbioses.</title>
        <authorList>
            <person name="Young N.D."/>
            <person name="Debelle F."/>
            <person name="Oldroyd G.E."/>
            <person name="Geurts R."/>
            <person name="Cannon S.B."/>
            <person name="Udvardi M.K."/>
            <person name="Benedito V.A."/>
            <person name="Mayer K.F."/>
            <person name="Gouzy J."/>
            <person name="Schoof H."/>
            <person name="Van de Peer Y."/>
            <person name="Proost S."/>
            <person name="Cook D.R."/>
            <person name="Meyers B.C."/>
            <person name="Spannagl M."/>
            <person name="Cheung F."/>
            <person name="De Mita S."/>
            <person name="Krishnakumar V."/>
            <person name="Gundlach H."/>
            <person name="Zhou S."/>
            <person name="Mudge J."/>
            <person name="Bharti A.K."/>
            <person name="Murray J.D."/>
            <person name="Naoumkina M.A."/>
            <person name="Rosen B."/>
            <person name="Silverstein K.A."/>
            <person name="Tang H."/>
            <person name="Rombauts S."/>
            <person name="Zhao P.X."/>
            <person name="Zhou P."/>
            <person name="Barbe V."/>
            <person name="Bardou P."/>
            <person name="Bechner M."/>
            <person name="Bellec A."/>
            <person name="Berger A."/>
            <person name="Berges H."/>
            <person name="Bidwell S."/>
            <person name="Bisseling T."/>
            <person name="Choisne N."/>
            <person name="Couloux A."/>
            <person name="Denny R."/>
            <person name="Deshpande S."/>
            <person name="Dai X."/>
            <person name="Doyle J.J."/>
            <person name="Dudez A.M."/>
            <person name="Farmer A.D."/>
            <person name="Fouteau S."/>
            <person name="Franken C."/>
            <person name="Gibelin C."/>
            <person name="Gish J."/>
            <person name="Goldstein S."/>
            <person name="Gonzalez A.J."/>
            <person name="Green P.J."/>
            <person name="Hallab A."/>
            <person name="Hartog M."/>
            <person name="Hua A."/>
            <person name="Humphray S.J."/>
            <person name="Jeong D.H."/>
            <person name="Jing Y."/>
            <person name="Jocker A."/>
            <person name="Kenton S.M."/>
            <person name="Kim D.J."/>
            <person name="Klee K."/>
            <person name="Lai H."/>
            <person name="Lang C."/>
            <person name="Lin S."/>
            <person name="Macmil S.L."/>
            <person name="Magdelenat G."/>
            <person name="Matthews L."/>
            <person name="McCorrison J."/>
            <person name="Monaghan E.L."/>
            <person name="Mun J.H."/>
            <person name="Najar F.Z."/>
            <person name="Nicholson C."/>
            <person name="Noirot C."/>
            <person name="O'Bleness M."/>
            <person name="Paule C.R."/>
            <person name="Poulain J."/>
            <person name="Prion F."/>
            <person name="Qin B."/>
            <person name="Qu C."/>
            <person name="Retzel E.F."/>
            <person name="Riddle C."/>
            <person name="Sallet E."/>
            <person name="Samain S."/>
            <person name="Samson N."/>
            <person name="Sanders I."/>
            <person name="Saurat O."/>
            <person name="Scarpelli C."/>
            <person name="Schiex T."/>
            <person name="Segurens B."/>
            <person name="Severin A.J."/>
            <person name="Sherrier D.J."/>
            <person name="Shi R."/>
            <person name="Sims S."/>
            <person name="Singer S.R."/>
            <person name="Sinharoy S."/>
            <person name="Sterck L."/>
            <person name="Viollet A."/>
            <person name="Wang B.B."/>
            <person name="Wang K."/>
            <person name="Wang M."/>
            <person name="Wang X."/>
            <person name="Warfsmann J."/>
            <person name="Weissenbach J."/>
            <person name="White D.D."/>
            <person name="White J.D."/>
            <person name="Wiley G.B."/>
            <person name="Wincker P."/>
            <person name="Xing Y."/>
            <person name="Yang L."/>
            <person name="Yao Z."/>
            <person name="Ying F."/>
            <person name="Zhai J."/>
            <person name="Zhou L."/>
            <person name="Zuber A."/>
            <person name="Denarie J."/>
            <person name="Dixon R.A."/>
            <person name="May G.D."/>
            <person name="Schwartz D.C."/>
            <person name="Rogers J."/>
            <person name="Quetier F."/>
            <person name="Town C.D."/>
            <person name="Roe B.A."/>
        </authorList>
    </citation>
    <scope>NUCLEOTIDE SEQUENCE [LARGE SCALE GENOMIC DNA]</scope>
    <source>
        <strain evidence="1">A17</strain>
        <strain evidence="2 3">cv. Jemalong A17</strain>
    </source>
</reference>
<protein>
    <submittedName>
        <fullName evidence="1">Transmembrane protein, putative</fullName>
    </submittedName>
</protein>
<keyword evidence="1" id="KW-0812">Transmembrane</keyword>
<dbReference type="Proteomes" id="UP000002051">
    <property type="component" value="Chromosome 5"/>
</dbReference>
<dbReference type="AlphaFoldDB" id="G7K2C9"/>
<dbReference type="EMBL" id="CM001221">
    <property type="protein sequence ID" value="AES93663.1"/>
    <property type="molecule type" value="Genomic_DNA"/>
</dbReference>